<sequence>STEEYELISRFLRRRYELEISSRERLLDRLIETVLTRHRIEIPRPLPGTLEAREEFLERLLRGITGEE</sequence>
<name>X1GZK2_9ZZZZ</name>
<dbReference type="AlphaFoldDB" id="X1GZK2"/>
<accession>X1GZK2</accession>
<reference evidence="1" key="1">
    <citation type="journal article" date="2014" name="Front. Microbiol.">
        <title>High frequency of phylogenetically diverse reductive dehalogenase-homologous genes in deep subseafloor sedimentary metagenomes.</title>
        <authorList>
            <person name="Kawai M."/>
            <person name="Futagami T."/>
            <person name="Toyoda A."/>
            <person name="Takaki Y."/>
            <person name="Nishi S."/>
            <person name="Hori S."/>
            <person name="Arai W."/>
            <person name="Tsubouchi T."/>
            <person name="Morono Y."/>
            <person name="Uchiyama I."/>
            <person name="Ito T."/>
            <person name="Fujiyama A."/>
            <person name="Inagaki F."/>
            <person name="Takami H."/>
        </authorList>
    </citation>
    <scope>NUCLEOTIDE SEQUENCE</scope>
    <source>
        <strain evidence="1">Expedition CK06-06</strain>
    </source>
</reference>
<organism evidence="1">
    <name type="scientific">marine sediment metagenome</name>
    <dbReference type="NCBI Taxonomy" id="412755"/>
    <lineage>
        <taxon>unclassified sequences</taxon>
        <taxon>metagenomes</taxon>
        <taxon>ecological metagenomes</taxon>
    </lineage>
</organism>
<protein>
    <submittedName>
        <fullName evidence="1">Uncharacterized protein</fullName>
    </submittedName>
</protein>
<proteinExistence type="predicted"/>
<feature type="non-terminal residue" evidence="1">
    <location>
        <position position="1"/>
    </location>
</feature>
<gene>
    <name evidence="1" type="ORF">S03H2_48115</name>
</gene>
<comment type="caution">
    <text evidence="1">The sequence shown here is derived from an EMBL/GenBank/DDBJ whole genome shotgun (WGS) entry which is preliminary data.</text>
</comment>
<dbReference type="EMBL" id="BARU01030306">
    <property type="protein sequence ID" value="GAH62577.1"/>
    <property type="molecule type" value="Genomic_DNA"/>
</dbReference>
<evidence type="ECO:0000313" key="1">
    <source>
        <dbReference type="EMBL" id="GAH62577.1"/>
    </source>
</evidence>